<accession>A0ABN0YZT4</accession>
<name>A0ABN0YZT4_9ACTN</name>
<evidence type="ECO:0000313" key="2">
    <source>
        <dbReference type="EMBL" id="GAA0424926.1"/>
    </source>
</evidence>
<evidence type="ECO:0000313" key="3">
    <source>
        <dbReference type="Proteomes" id="UP001500879"/>
    </source>
</evidence>
<keyword evidence="3" id="KW-1185">Reference proteome</keyword>
<dbReference type="Pfam" id="PF09995">
    <property type="entry name" value="MPAB_Lcp_cat"/>
    <property type="match status" value="1"/>
</dbReference>
<proteinExistence type="predicted"/>
<sequence>MGRYSRLRHIQTLDPEHDYEEIFQLVTRYEFPWDYNQGYSFAFVTDFAIPSITETLAATGEFAHHGMKRFDDTMLFPYEAHRAGLESRYGRDVVRALNKIHSHYEISNEDYLHILASHLVSAVTWINAYGWRPLSHPETRALTLAYRRLGELMGIKDIPADYQEFAAWLAEDLRTRGKWHYANREMAMNAIRIIAALCPRGLRFLATRAVIALVDEPVRTVLDLPAMPAWFTTAVRRCLRARGRLVRLMPPRPVSRAYVRTPRSYPLGWTLDQLGPTGHSRP</sequence>
<dbReference type="InterPro" id="IPR018713">
    <property type="entry name" value="MPAB/Lcp_cat_dom"/>
</dbReference>
<comment type="caution">
    <text evidence="2">The sequence shown here is derived from an EMBL/GenBank/DDBJ whole genome shotgun (WGS) entry which is preliminary data.</text>
</comment>
<dbReference type="RefSeq" id="WP_344029307.1">
    <property type="nucleotide sequence ID" value="NZ_BAAABX010000056.1"/>
</dbReference>
<dbReference type="InterPro" id="IPR046366">
    <property type="entry name" value="MPAB"/>
</dbReference>
<feature type="domain" description="ER-bound oxygenase mpaB/mpaB'/Rubber oxygenase catalytic" evidence="1">
    <location>
        <begin position="44"/>
        <end position="247"/>
    </location>
</feature>
<dbReference type="EMBL" id="BAAABX010000056">
    <property type="protein sequence ID" value="GAA0424926.1"/>
    <property type="molecule type" value="Genomic_DNA"/>
</dbReference>
<dbReference type="PANTHER" id="PTHR36124:SF1">
    <property type="entry name" value="ER-BOUND OXYGENASE MPAB_MPAB'_RUBBER OXYGENASE CATALYTIC DOMAIN-CONTAINING PROTEIN"/>
    <property type="match status" value="1"/>
</dbReference>
<protein>
    <submittedName>
        <fullName evidence="2">Oxygenase MpaB family protein</fullName>
    </submittedName>
</protein>
<gene>
    <name evidence="2" type="ORF">GCM10010357_53090</name>
</gene>
<organism evidence="2 3">
    <name type="scientific">Streptomyces luteireticuli</name>
    <dbReference type="NCBI Taxonomy" id="173858"/>
    <lineage>
        <taxon>Bacteria</taxon>
        <taxon>Bacillati</taxon>
        <taxon>Actinomycetota</taxon>
        <taxon>Actinomycetes</taxon>
        <taxon>Kitasatosporales</taxon>
        <taxon>Streptomycetaceae</taxon>
        <taxon>Streptomyces</taxon>
    </lineage>
</organism>
<evidence type="ECO:0000259" key="1">
    <source>
        <dbReference type="Pfam" id="PF09995"/>
    </source>
</evidence>
<dbReference type="Proteomes" id="UP001500879">
    <property type="component" value="Unassembled WGS sequence"/>
</dbReference>
<reference evidence="2 3" key="1">
    <citation type="journal article" date="2019" name="Int. J. Syst. Evol. Microbiol.">
        <title>The Global Catalogue of Microorganisms (GCM) 10K type strain sequencing project: providing services to taxonomists for standard genome sequencing and annotation.</title>
        <authorList>
            <consortium name="The Broad Institute Genomics Platform"/>
            <consortium name="The Broad Institute Genome Sequencing Center for Infectious Disease"/>
            <person name="Wu L."/>
            <person name="Ma J."/>
        </authorList>
    </citation>
    <scope>NUCLEOTIDE SEQUENCE [LARGE SCALE GENOMIC DNA]</scope>
    <source>
        <strain evidence="2 3">JCM 4788</strain>
    </source>
</reference>
<dbReference type="PANTHER" id="PTHR36124">
    <property type="match status" value="1"/>
</dbReference>